<sequence length="567" mass="64806">MEIYLLKSTLCLAIFFAIYKGVLENQPVHRFKRFYLLIAMVASLTFPLVTFEVTNYISKEELGQVIVYQDNGVQEISNTINWSLWLWGIYVFGVLVMFSRFMINLMDIFQKIDANPKRKEGSITHVLMRERITPHTFLRFIFFQKSAIEKQEIPESVLIHEHTHAKQAHSLDIILIELLQVVFWFNPLFYLLKKSIKLNHEFLADQAVIDQGKNIGEYQHTLLDFSTLQNAHPMANAMDYSSIKKRLTIMKKSHSKWKSRLGVSLVLPLLAVMLYSFSSRTVHEVPVYNESMETEIELVDQVISKEIEIRIKKNTIEVNGQSTKLDNFAATVDRVTSSWSEQDYMDAKFDISISNPDKGFVEKVNREFKKTKLYKARPNDFGLVPPPPPPPDAINAKTPPPPPPPPPAPKVKIVKDGVTVIEEIEVDSPGSEIIVIEEIENDNGKVIIKNKEGKVLKEVPSDAEVIEIIEIKEDADKSVYKVKTTKSGKEVKIVEIGDEDVIKVGGSGEMRFITDKNPTYYIDGKKVSKKRFSKLNPSEIKSMDVVKDEDDNGRIYVTTKKKKNKIK</sequence>
<dbReference type="PANTHER" id="PTHR34978">
    <property type="entry name" value="POSSIBLE SENSOR-TRANSDUCER PROTEIN BLAR"/>
    <property type="match status" value="1"/>
</dbReference>
<proteinExistence type="predicted"/>
<feature type="transmembrane region" description="Helical" evidence="2">
    <location>
        <begin position="261"/>
        <end position="278"/>
    </location>
</feature>
<gene>
    <name evidence="4" type="ORF">BST85_00220</name>
</gene>
<accession>A0A2S7KLK6</accession>
<dbReference type="InterPro" id="IPR052173">
    <property type="entry name" value="Beta-lactam_resp_regulator"/>
</dbReference>
<evidence type="ECO:0000313" key="4">
    <source>
        <dbReference type="EMBL" id="PQB03492.1"/>
    </source>
</evidence>
<comment type="caution">
    <text evidence="4">The sequence shown here is derived from an EMBL/GenBank/DDBJ whole genome shotgun (WGS) entry which is preliminary data.</text>
</comment>
<dbReference type="AlphaFoldDB" id="A0A2S7KLK6"/>
<organism evidence="4 5">
    <name type="scientific">Aureitalea marina</name>
    <dbReference type="NCBI Taxonomy" id="930804"/>
    <lineage>
        <taxon>Bacteria</taxon>
        <taxon>Pseudomonadati</taxon>
        <taxon>Bacteroidota</taxon>
        <taxon>Flavobacteriia</taxon>
        <taxon>Flavobacteriales</taxon>
        <taxon>Flavobacteriaceae</taxon>
        <taxon>Aureitalea</taxon>
    </lineage>
</organism>
<dbReference type="EMBL" id="MQUB01000001">
    <property type="protein sequence ID" value="PQB03492.1"/>
    <property type="molecule type" value="Genomic_DNA"/>
</dbReference>
<protein>
    <recommendedName>
        <fullName evidence="3">Peptidase M56 domain-containing protein</fullName>
    </recommendedName>
</protein>
<keyword evidence="2" id="KW-0472">Membrane</keyword>
<evidence type="ECO:0000256" key="2">
    <source>
        <dbReference type="SAM" id="Phobius"/>
    </source>
</evidence>
<feature type="region of interest" description="Disordered" evidence="1">
    <location>
        <begin position="379"/>
        <end position="408"/>
    </location>
</feature>
<dbReference type="CDD" id="cd07341">
    <property type="entry name" value="M56_BlaR1_MecR1_like"/>
    <property type="match status" value="1"/>
</dbReference>
<feature type="compositionally biased region" description="Pro residues" evidence="1">
    <location>
        <begin position="384"/>
        <end position="408"/>
    </location>
</feature>
<dbReference type="InterPro" id="IPR008756">
    <property type="entry name" value="Peptidase_M56"/>
</dbReference>
<keyword evidence="2" id="KW-1133">Transmembrane helix</keyword>
<evidence type="ECO:0000259" key="3">
    <source>
        <dbReference type="Pfam" id="PF05569"/>
    </source>
</evidence>
<keyword evidence="5" id="KW-1185">Reference proteome</keyword>
<feature type="transmembrane region" description="Helical" evidence="2">
    <location>
        <begin position="6"/>
        <end position="22"/>
    </location>
</feature>
<dbReference type="Proteomes" id="UP000239800">
    <property type="component" value="Unassembled WGS sequence"/>
</dbReference>
<keyword evidence="2" id="KW-0812">Transmembrane</keyword>
<name>A0A2S7KLK6_9FLAO</name>
<dbReference type="Pfam" id="PF05569">
    <property type="entry name" value="Peptidase_M56"/>
    <property type="match status" value="1"/>
</dbReference>
<dbReference type="PANTHER" id="PTHR34978:SF3">
    <property type="entry name" value="SLR0241 PROTEIN"/>
    <property type="match status" value="1"/>
</dbReference>
<feature type="transmembrane region" description="Helical" evidence="2">
    <location>
        <begin position="84"/>
        <end position="103"/>
    </location>
</feature>
<evidence type="ECO:0000313" key="5">
    <source>
        <dbReference type="Proteomes" id="UP000239800"/>
    </source>
</evidence>
<dbReference type="OrthoDB" id="1522859at2"/>
<feature type="transmembrane region" description="Helical" evidence="2">
    <location>
        <begin position="34"/>
        <end position="51"/>
    </location>
</feature>
<reference evidence="4 5" key="1">
    <citation type="submission" date="2016-11" db="EMBL/GenBank/DDBJ databases">
        <title>Trade-off between light-utilization and light-protection in marine flavobacteria.</title>
        <authorList>
            <person name="Kumagai Y."/>
        </authorList>
    </citation>
    <scope>NUCLEOTIDE SEQUENCE [LARGE SCALE GENOMIC DNA]</scope>
    <source>
        <strain evidence="4 5">NBRC 107741</strain>
    </source>
</reference>
<feature type="domain" description="Peptidase M56" evidence="3">
    <location>
        <begin position="155"/>
        <end position="249"/>
    </location>
</feature>
<dbReference type="RefSeq" id="WP_104811416.1">
    <property type="nucleotide sequence ID" value="NZ_MQUB01000001.1"/>
</dbReference>
<dbReference type="SUPFAM" id="SSF101447">
    <property type="entry name" value="Formin homology 2 domain (FH2 domain)"/>
    <property type="match status" value="1"/>
</dbReference>
<evidence type="ECO:0000256" key="1">
    <source>
        <dbReference type="SAM" id="MobiDB-lite"/>
    </source>
</evidence>